<dbReference type="InterPro" id="IPR044855">
    <property type="entry name" value="CoA-Trfase_III_dom3_sf"/>
</dbReference>
<evidence type="ECO:0000313" key="3">
    <source>
        <dbReference type="Proteomes" id="UP000248597"/>
    </source>
</evidence>
<dbReference type="EMBL" id="QFPJ01000003">
    <property type="protein sequence ID" value="PZQ24279.1"/>
    <property type="molecule type" value="Genomic_DNA"/>
</dbReference>
<dbReference type="InterPro" id="IPR003673">
    <property type="entry name" value="CoA-Trfase_fam_III"/>
</dbReference>
<dbReference type="PANTHER" id="PTHR48207:SF3">
    <property type="entry name" value="SUCCINATE--HYDROXYMETHYLGLUTARATE COA-TRANSFERASE"/>
    <property type="match status" value="1"/>
</dbReference>
<proteinExistence type="predicted"/>
<gene>
    <name evidence="2" type="ORF">DI569_01715</name>
</gene>
<name>A0A2W5L6Y8_SPHMC</name>
<dbReference type="Gene3D" id="3.30.1540.10">
    <property type="entry name" value="formyl-coa transferase, domain 3"/>
    <property type="match status" value="1"/>
</dbReference>
<dbReference type="PANTHER" id="PTHR48207">
    <property type="entry name" value="SUCCINATE--HYDROXYMETHYLGLUTARATE COA-TRANSFERASE"/>
    <property type="match status" value="1"/>
</dbReference>
<evidence type="ECO:0000256" key="1">
    <source>
        <dbReference type="ARBA" id="ARBA00022679"/>
    </source>
</evidence>
<dbReference type="Pfam" id="PF02515">
    <property type="entry name" value="CoA_transf_3"/>
    <property type="match status" value="1"/>
</dbReference>
<dbReference type="InterPro" id="IPR050483">
    <property type="entry name" value="CoA-transferase_III_domain"/>
</dbReference>
<comment type="caution">
    <text evidence="2">The sequence shown here is derived from an EMBL/GenBank/DDBJ whole genome shotgun (WGS) entry which is preliminary data.</text>
</comment>
<protein>
    <submittedName>
        <fullName evidence="2">CoA transferase</fullName>
    </submittedName>
</protein>
<organism evidence="2 3">
    <name type="scientific">Sphingopyxis macrogoltabida</name>
    <name type="common">Sphingomonas macrogoltabidus</name>
    <dbReference type="NCBI Taxonomy" id="33050"/>
    <lineage>
        <taxon>Bacteria</taxon>
        <taxon>Pseudomonadati</taxon>
        <taxon>Pseudomonadota</taxon>
        <taxon>Alphaproteobacteria</taxon>
        <taxon>Sphingomonadales</taxon>
        <taxon>Sphingomonadaceae</taxon>
        <taxon>Sphingopyxis</taxon>
    </lineage>
</organism>
<reference evidence="2 3" key="1">
    <citation type="submission" date="2017-08" db="EMBL/GenBank/DDBJ databases">
        <title>Infants hospitalized years apart are colonized by the same room-sourced microbial strains.</title>
        <authorList>
            <person name="Brooks B."/>
            <person name="Olm M.R."/>
            <person name="Firek B.A."/>
            <person name="Baker R."/>
            <person name="Thomas B.C."/>
            <person name="Morowitz M.J."/>
            <person name="Banfield J.F."/>
        </authorList>
    </citation>
    <scope>NUCLEOTIDE SEQUENCE [LARGE SCALE GENOMIC DNA]</scope>
    <source>
        <strain evidence="2">S2_005_003_R2_47</strain>
    </source>
</reference>
<evidence type="ECO:0000313" key="2">
    <source>
        <dbReference type="EMBL" id="PZQ24279.1"/>
    </source>
</evidence>
<dbReference type="SUPFAM" id="SSF89796">
    <property type="entry name" value="CoA-transferase family III (CaiB/BaiF)"/>
    <property type="match status" value="1"/>
</dbReference>
<dbReference type="AlphaFoldDB" id="A0A2W5L6Y8"/>
<dbReference type="Proteomes" id="UP000248597">
    <property type="component" value="Unassembled WGS sequence"/>
</dbReference>
<accession>A0A2W5L6Y8</accession>
<dbReference type="Gene3D" id="3.40.50.10540">
    <property type="entry name" value="Crotonobetainyl-coa:carnitine coa-transferase, domain 1"/>
    <property type="match status" value="1"/>
</dbReference>
<sequence>MPEPLPRPLAAIRVVELARVLAGPWCGQLLADLGADVVKVERPGVGDDTRSWGPPFIEGAAGENLGAAYYHSANRGKRGVAIDIATPAGQAAVRALLADADVVIENYKVGGLAKYGLDPATLRAAFPRLIVCSITGFGQTGPYASRAGYDFIIQAMGGAMSLTGEPDGAPQKAGIAYADIFTGMYATVAILAALRRRDATGAGAHIDMALLDCQVGVLANQAANYLASGVAPKRMGNGHANVVPYQAFATADGQLVIAVGNDGQFRKLCAILGEPGWAEDPRFATNAARLANRAALIPLLAARIATWPAQPLSLALEDEGVPAGPINDLAGVFADPQVIARGMRFRPDGAFVDGLASPIVIDGERMAAPGGAPPLQG</sequence>
<dbReference type="GO" id="GO:0008410">
    <property type="term" value="F:CoA-transferase activity"/>
    <property type="evidence" value="ECO:0007669"/>
    <property type="project" value="TreeGrafter"/>
</dbReference>
<keyword evidence="1 2" id="KW-0808">Transferase</keyword>
<dbReference type="InterPro" id="IPR023606">
    <property type="entry name" value="CoA-Trfase_III_dom_1_sf"/>
</dbReference>